<dbReference type="Gene3D" id="3.30.160.60">
    <property type="entry name" value="Classic Zinc Finger"/>
    <property type="match status" value="2"/>
</dbReference>
<evidence type="ECO:0000256" key="5">
    <source>
        <dbReference type="ARBA" id="ARBA00023242"/>
    </source>
</evidence>
<keyword evidence="1" id="KW-0479">Metal-binding</keyword>
<comment type="caution">
    <text evidence="10">The sequence shown here is derived from an EMBL/GenBank/DDBJ whole genome shotgun (WGS) entry which is preliminary data.</text>
</comment>
<dbReference type="Pfam" id="PF00096">
    <property type="entry name" value="zf-C2H2"/>
    <property type="match status" value="2"/>
</dbReference>
<evidence type="ECO:0000259" key="9">
    <source>
        <dbReference type="PROSITE" id="PS50157"/>
    </source>
</evidence>
<dbReference type="SMART" id="SM00355">
    <property type="entry name" value="ZnF_C2H2"/>
    <property type="match status" value="2"/>
</dbReference>
<dbReference type="GO" id="GO:0006351">
    <property type="term" value="P:DNA-templated transcription"/>
    <property type="evidence" value="ECO:0007669"/>
    <property type="project" value="InterPro"/>
</dbReference>
<gene>
    <name evidence="10" type="ORF">FMEXI_8872</name>
</gene>
<feature type="domain" description="C2H2-type" evidence="9">
    <location>
        <begin position="52"/>
        <end position="79"/>
    </location>
</feature>
<evidence type="ECO:0000313" key="11">
    <source>
        <dbReference type="Proteomes" id="UP000522262"/>
    </source>
</evidence>
<keyword evidence="5" id="KW-0539">Nucleus</keyword>
<dbReference type="InterPro" id="IPR001138">
    <property type="entry name" value="Zn2Cys6_DnaBD"/>
</dbReference>
<feature type="compositionally biased region" description="Polar residues" evidence="7">
    <location>
        <begin position="216"/>
        <end position="231"/>
    </location>
</feature>
<feature type="region of interest" description="Disordered" evidence="7">
    <location>
        <begin position="95"/>
        <end position="117"/>
    </location>
</feature>
<dbReference type="Pfam" id="PF04082">
    <property type="entry name" value="Fungal_trans"/>
    <property type="match status" value="1"/>
</dbReference>
<dbReference type="InterPro" id="IPR036236">
    <property type="entry name" value="Znf_C2H2_sf"/>
</dbReference>
<dbReference type="PROSITE" id="PS50157">
    <property type="entry name" value="ZINC_FINGER_C2H2_2"/>
    <property type="match status" value="2"/>
</dbReference>
<feature type="region of interest" description="Disordered" evidence="7">
    <location>
        <begin position="163"/>
        <end position="186"/>
    </location>
</feature>
<evidence type="ECO:0000256" key="7">
    <source>
        <dbReference type="SAM" id="MobiDB-lite"/>
    </source>
</evidence>
<proteinExistence type="predicted"/>
<dbReference type="Proteomes" id="UP000522262">
    <property type="component" value="Unassembled WGS sequence"/>
</dbReference>
<evidence type="ECO:0000256" key="6">
    <source>
        <dbReference type="PROSITE-ProRule" id="PRU00042"/>
    </source>
</evidence>
<keyword evidence="2" id="KW-0862">Zinc</keyword>
<keyword evidence="11" id="KW-1185">Reference proteome</keyword>
<dbReference type="InterPro" id="IPR036864">
    <property type="entry name" value="Zn2-C6_fun-type_DNA-bd_sf"/>
</dbReference>
<dbReference type="PANTHER" id="PTHR47660:SF7">
    <property type="entry name" value="TRANSCRIPTION FACTOR WITH C2H2 AND ZN(2)-CYS(6) DNA BINDING DOMAIN (EUROFUNG)"/>
    <property type="match status" value="1"/>
</dbReference>
<evidence type="ECO:0000259" key="8">
    <source>
        <dbReference type="PROSITE" id="PS50048"/>
    </source>
</evidence>
<dbReference type="CDD" id="cd12148">
    <property type="entry name" value="fungal_TF_MHR"/>
    <property type="match status" value="1"/>
</dbReference>
<organism evidence="10 11">
    <name type="scientific">Fusarium mexicanum</name>
    <dbReference type="NCBI Taxonomy" id="751941"/>
    <lineage>
        <taxon>Eukaryota</taxon>
        <taxon>Fungi</taxon>
        <taxon>Dikarya</taxon>
        <taxon>Ascomycota</taxon>
        <taxon>Pezizomycotina</taxon>
        <taxon>Sordariomycetes</taxon>
        <taxon>Hypocreomycetidae</taxon>
        <taxon>Hypocreales</taxon>
        <taxon>Nectriaceae</taxon>
        <taxon>Fusarium</taxon>
        <taxon>Fusarium fujikuroi species complex</taxon>
    </lineage>
</organism>
<dbReference type="InterPro" id="IPR013087">
    <property type="entry name" value="Znf_C2H2_type"/>
</dbReference>
<feature type="compositionally biased region" description="Basic and acidic residues" evidence="7">
    <location>
        <begin position="95"/>
        <end position="105"/>
    </location>
</feature>
<dbReference type="Pfam" id="PF00172">
    <property type="entry name" value="Zn_clus"/>
    <property type="match status" value="1"/>
</dbReference>
<feature type="domain" description="C2H2-type" evidence="9">
    <location>
        <begin position="80"/>
        <end position="107"/>
    </location>
</feature>
<keyword evidence="3" id="KW-0805">Transcription regulation</keyword>
<name>A0A8H5ILH1_9HYPO</name>
<sequence>MKLLSSQPFLIYTGNFTSAKTHTALAYMEPRMADPTSVEPLEIRDDQEESLFICDTCNRRFSRYEHLKRHTQTHAQTKAIECSYCNKRFSRKDAAQRHERLHGRETPGGAQTSTASSLRRTCTPCSKSRIKCSGGTPCTYCAVRNFVCSYLPRKRRGRQIMLSTSEEQDSSGGRAASTVQSPGTLATPGTAIDWLENSTRQQDMTADITVQTNLAQSDQITASDSQSLSVDSHQRREPEGPINIVGVIPDTYSLPTNWLPFDDVPLNSTLLDSLNEVPRMAHEIDDGSAIAPQSLETQAPFSVLPEIHEHSLQQDHVSALIASMASNNQRKTHSSDNSGDPALPCTKATHYSDGAGFRESRAERYMRQRRAAYGEDHGPSPGQQVHISWVADLDARVEAASKRIGASRDVPDGIFEELMSRLESHATSSHIIAEFAAHKETLLAKGTFQLFISLYFEHFHPVNPFVDRSHLSIPLWGWSLCLATAAIGSKYFGSEEVNRFGDCLCCILHEVMARELDFVNSQEPLPYIQARILASVGLCQSRQPELLRCGYNALAMAAQACLRLRLLSEDDNIGSYQDDQSLEQKWITWRFRETRRRTGLFVWLASCYFALASEHHPCLFPDKPQLRLPCREELWAAKSPQAWSTAMSSGRDAGLITFSAEEASRATVPEVTLELWRHLKSQHSRNSFANIVIIHMLVYRRWNANEYLADALRDIPQINQPNMIHAPERKYLGSVPEYIKWRNQCCDCLDVLHWEALSLSAKAEGLEDPVLLHLHLARLSLLTPVQDLFAFADQSTLSGNTHLTPSSLYRHGTSSLEPKQTIKIWATQDRYKARLAVIHAGAVLWHVRRYSSDSIIEPFALFLASLVLWAYGQTSSIRKLYESSCTIAQSPFSDNEDSVSSATTANGSSGSHAMRDYMSSRRRMPSAMQLDRPMDDELVQYFIRSGEDLRLPLEGVDDLCGTEGPLQILEEVSSLLMEQHKPWGISETYARFLRDLKMSQW</sequence>
<dbReference type="PANTHER" id="PTHR47660">
    <property type="entry name" value="TRANSCRIPTION FACTOR WITH C2H2 AND ZN(2)-CYS(6) DNA BINDING DOMAIN (EUROFUNG)-RELATED-RELATED"/>
    <property type="match status" value="1"/>
</dbReference>
<dbReference type="InterPro" id="IPR007219">
    <property type="entry name" value="XnlR_reg_dom"/>
</dbReference>
<dbReference type="PROSITE" id="PS00028">
    <property type="entry name" value="ZINC_FINGER_C2H2_1"/>
    <property type="match status" value="2"/>
</dbReference>
<dbReference type="AlphaFoldDB" id="A0A8H5ILH1"/>
<dbReference type="PROSITE" id="PS00463">
    <property type="entry name" value="ZN2_CY6_FUNGAL_1"/>
    <property type="match status" value="1"/>
</dbReference>
<evidence type="ECO:0000256" key="1">
    <source>
        <dbReference type="ARBA" id="ARBA00022723"/>
    </source>
</evidence>
<feature type="domain" description="Zn(2)-C6 fungal-type" evidence="8">
    <location>
        <begin position="121"/>
        <end position="150"/>
    </location>
</feature>
<dbReference type="Gene3D" id="4.10.240.10">
    <property type="entry name" value="Zn(2)-C6 fungal-type DNA-binding domain"/>
    <property type="match status" value="1"/>
</dbReference>
<dbReference type="PROSITE" id="PS50048">
    <property type="entry name" value="ZN2_CY6_FUNGAL_2"/>
    <property type="match status" value="1"/>
</dbReference>
<dbReference type="CDD" id="cd00067">
    <property type="entry name" value="GAL4"/>
    <property type="match status" value="1"/>
</dbReference>
<dbReference type="SMART" id="SM00066">
    <property type="entry name" value="GAL4"/>
    <property type="match status" value="1"/>
</dbReference>
<reference evidence="10 11" key="1">
    <citation type="submission" date="2020-05" db="EMBL/GenBank/DDBJ databases">
        <title>Identification and distribution of gene clusters putatively required for synthesis of sphingolipid metabolism inhibitors in phylogenetically diverse species of the filamentous fungus Fusarium.</title>
        <authorList>
            <person name="Kim H.-S."/>
            <person name="Busman M."/>
            <person name="Brown D.W."/>
            <person name="Divon H."/>
            <person name="Uhlig S."/>
            <person name="Proctor R.H."/>
        </authorList>
    </citation>
    <scope>NUCLEOTIDE SEQUENCE [LARGE SCALE GENOMIC DNA]</scope>
    <source>
        <strain evidence="10 11">NRRL 53147</strain>
    </source>
</reference>
<feature type="compositionally biased region" description="Low complexity" evidence="7">
    <location>
        <begin position="898"/>
        <end position="911"/>
    </location>
</feature>
<evidence type="ECO:0000313" key="10">
    <source>
        <dbReference type="EMBL" id="KAF5539383.1"/>
    </source>
</evidence>
<protein>
    <submittedName>
        <fullName evidence="10">Transcription factor ZMS1</fullName>
    </submittedName>
</protein>
<evidence type="ECO:0000256" key="2">
    <source>
        <dbReference type="ARBA" id="ARBA00022833"/>
    </source>
</evidence>
<evidence type="ECO:0000256" key="3">
    <source>
        <dbReference type="ARBA" id="ARBA00023015"/>
    </source>
</evidence>
<dbReference type="GO" id="GO:0000981">
    <property type="term" value="F:DNA-binding transcription factor activity, RNA polymerase II-specific"/>
    <property type="evidence" value="ECO:0007669"/>
    <property type="project" value="InterPro"/>
</dbReference>
<dbReference type="EMBL" id="JAAOAM010000203">
    <property type="protein sequence ID" value="KAF5539383.1"/>
    <property type="molecule type" value="Genomic_DNA"/>
</dbReference>
<accession>A0A8H5ILH1</accession>
<feature type="region of interest" description="Disordered" evidence="7">
    <location>
        <begin position="891"/>
        <end position="914"/>
    </location>
</feature>
<dbReference type="GO" id="GO:0003677">
    <property type="term" value="F:DNA binding"/>
    <property type="evidence" value="ECO:0007669"/>
    <property type="project" value="InterPro"/>
</dbReference>
<feature type="region of interest" description="Disordered" evidence="7">
    <location>
        <begin position="216"/>
        <end position="241"/>
    </location>
</feature>
<keyword evidence="6" id="KW-0863">Zinc-finger</keyword>
<feature type="region of interest" description="Disordered" evidence="7">
    <location>
        <begin position="327"/>
        <end position="359"/>
    </location>
</feature>
<dbReference type="GO" id="GO:0008270">
    <property type="term" value="F:zinc ion binding"/>
    <property type="evidence" value="ECO:0007669"/>
    <property type="project" value="UniProtKB-KW"/>
</dbReference>
<keyword evidence="4" id="KW-0804">Transcription</keyword>
<dbReference type="SUPFAM" id="SSF57667">
    <property type="entry name" value="beta-beta-alpha zinc fingers"/>
    <property type="match status" value="1"/>
</dbReference>
<evidence type="ECO:0000256" key="4">
    <source>
        <dbReference type="ARBA" id="ARBA00023163"/>
    </source>
</evidence>
<dbReference type="SUPFAM" id="SSF57701">
    <property type="entry name" value="Zn2/Cys6 DNA-binding domain"/>
    <property type="match status" value="1"/>
</dbReference>